<dbReference type="Pfam" id="PF13416">
    <property type="entry name" value="SBP_bac_8"/>
    <property type="match status" value="1"/>
</dbReference>
<gene>
    <name evidence="4" type="ORF">EDD66_11426</name>
</gene>
<comment type="similarity">
    <text evidence="1">Belongs to the bacterial solute-binding protein 1 family.</text>
</comment>
<reference evidence="4 5" key="1">
    <citation type="submission" date="2018-11" db="EMBL/GenBank/DDBJ databases">
        <title>Genomic Encyclopedia of Type Strains, Phase IV (KMG-IV): sequencing the most valuable type-strain genomes for metagenomic binning, comparative biology and taxonomic classification.</title>
        <authorList>
            <person name="Goeker M."/>
        </authorList>
    </citation>
    <scope>NUCLEOTIDE SEQUENCE [LARGE SCALE GENOMIC DNA]</scope>
    <source>
        <strain evidence="4 5">DSM 26537</strain>
    </source>
</reference>
<dbReference type="PANTHER" id="PTHR30061">
    <property type="entry name" value="MALTOSE-BINDING PERIPLASMIC PROTEIN"/>
    <property type="match status" value="1"/>
</dbReference>
<proteinExistence type="inferred from homology"/>
<evidence type="ECO:0000313" key="4">
    <source>
        <dbReference type="EMBL" id="ROR23419.1"/>
    </source>
</evidence>
<dbReference type="GO" id="GO:0015768">
    <property type="term" value="P:maltose transport"/>
    <property type="evidence" value="ECO:0007669"/>
    <property type="project" value="TreeGrafter"/>
</dbReference>
<dbReference type="Gene3D" id="3.40.190.10">
    <property type="entry name" value="Periplasmic binding protein-like II"/>
    <property type="match status" value="2"/>
</dbReference>
<keyword evidence="5" id="KW-1185">Reference proteome</keyword>
<comment type="caution">
    <text evidence="4">The sequence shown here is derived from an EMBL/GenBank/DDBJ whole genome shotgun (WGS) entry which is preliminary data.</text>
</comment>
<dbReference type="Proteomes" id="UP000273083">
    <property type="component" value="Unassembled WGS sequence"/>
</dbReference>
<accession>A0A3N1X9H7</accession>
<keyword evidence="3" id="KW-0732">Signal</keyword>
<dbReference type="InterPro" id="IPR006059">
    <property type="entry name" value="SBP"/>
</dbReference>
<dbReference type="GO" id="GO:0055052">
    <property type="term" value="C:ATP-binding cassette (ABC) transporter complex, substrate-binding subunit-containing"/>
    <property type="evidence" value="ECO:0007669"/>
    <property type="project" value="TreeGrafter"/>
</dbReference>
<name>A0A3N1X9H7_9FIRM</name>
<dbReference type="GO" id="GO:1901982">
    <property type="term" value="F:maltose binding"/>
    <property type="evidence" value="ECO:0007669"/>
    <property type="project" value="TreeGrafter"/>
</dbReference>
<evidence type="ECO:0000256" key="2">
    <source>
        <dbReference type="ARBA" id="ARBA00022448"/>
    </source>
</evidence>
<dbReference type="SUPFAM" id="SSF53850">
    <property type="entry name" value="Periplasmic binding protein-like II"/>
    <property type="match status" value="1"/>
</dbReference>
<evidence type="ECO:0000256" key="1">
    <source>
        <dbReference type="ARBA" id="ARBA00008520"/>
    </source>
</evidence>
<sequence>MKRKNRVLLLLVGIGLLSLAGCKKELPVEEEDALEVAVDSGDTAKGDNIMDAGLVPEEGAKLIFWTPDIEFGEAVGKKFEEKYGVPVTVEENGLGTIDKIALSGPAGTGADIFMSPHDSFVQGVSSGVFLELNETVVSNLKERINEVGINTVTSEGKLYGAPISLETTCLFYNKDLVQGEPAKTFEEIMVAAKTFNDPENNLFYFLNKIADGYKVYPFLSSAGFCLFGEDGTDADNPGFDTDEFEEGLTLIGKLHEIMPINSTDLSNDSFLKNQFAEGKAAYEFSGPWDITEFKNSGVNFGVTTLPTYNGKALTPFAGVQNAHVSAFTVYPDAAQLFIEYLVSDEAAGLLYEKANKITTLKDISKVRGLADDEYIRPFVEQFANSWPMPSVKRISYYWTISASLAQSVFDGQLTPAEGRQKAIKDWETMLTTE</sequence>
<protein>
    <submittedName>
        <fullName evidence="4">Carbohydrate ABC transporter substrate-binding protein (CUT1 family)</fullName>
    </submittedName>
</protein>
<dbReference type="AlphaFoldDB" id="A0A3N1X9H7"/>
<dbReference type="CDD" id="cd13586">
    <property type="entry name" value="PBP2_Maltose_binding_like"/>
    <property type="match status" value="1"/>
</dbReference>
<dbReference type="PANTHER" id="PTHR30061:SF50">
    <property type="entry name" value="MALTOSE_MALTODEXTRIN-BINDING PERIPLASMIC PROTEIN"/>
    <property type="match status" value="1"/>
</dbReference>
<dbReference type="EMBL" id="RJVG01000014">
    <property type="protein sequence ID" value="ROR23419.1"/>
    <property type="molecule type" value="Genomic_DNA"/>
</dbReference>
<dbReference type="RefSeq" id="WP_123610757.1">
    <property type="nucleotide sequence ID" value="NZ_RJVG01000014.1"/>
</dbReference>
<keyword evidence="2" id="KW-0813">Transport</keyword>
<evidence type="ECO:0000313" key="5">
    <source>
        <dbReference type="Proteomes" id="UP000273083"/>
    </source>
</evidence>
<dbReference type="GO" id="GO:0042956">
    <property type="term" value="P:maltodextrin transmembrane transport"/>
    <property type="evidence" value="ECO:0007669"/>
    <property type="project" value="TreeGrafter"/>
</dbReference>
<organism evidence="4 5">
    <name type="scientific">Mobilisporobacter senegalensis</name>
    <dbReference type="NCBI Taxonomy" id="1329262"/>
    <lineage>
        <taxon>Bacteria</taxon>
        <taxon>Bacillati</taxon>
        <taxon>Bacillota</taxon>
        <taxon>Clostridia</taxon>
        <taxon>Lachnospirales</taxon>
        <taxon>Lachnospiraceae</taxon>
        <taxon>Mobilisporobacter</taxon>
    </lineage>
</organism>
<dbReference type="PROSITE" id="PS51257">
    <property type="entry name" value="PROKAR_LIPOPROTEIN"/>
    <property type="match status" value="1"/>
</dbReference>
<dbReference type="OrthoDB" id="42940at2"/>
<evidence type="ECO:0000256" key="3">
    <source>
        <dbReference type="ARBA" id="ARBA00022729"/>
    </source>
</evidence>